<protein>
    <submittedName>
        <fullName evidence="2">Uncharacterized protein</fullName>
    </submittedName>
</protein>
<comment type="caution">
    <text evidence="2">The sequence shown here is derived from an EMBL/GenBank/DDBJ whole genome shotgun (WGS) entry which is preliminary data.</text>
</comment>
<dbReference type="AlphaFoldDB" id="A0A1J4L2H1"/>
<dbReference type="Proteomes" id="UP000179807">
    <property type="component" value="Unassembled WGS sequence"/>
</dbReference>
<evidence type="ECO:0000313" key="3">
    <source>
        <dbReference type="Proteomes" id="UP000179807"/>
    </source>
</evidence>
<evidence type="ECO:0000256" key="1">
    <source>
        <dbReference type="SAM" id="MobiDB-lite"/>
    </source>
</evidence>
<evidence type="ECO:0000313" key="2">
    <source>
        <dbReference type="EMBL" id="OHT17705.1"/>
    </source>
</evidence>
<dbReference type="PANTHER" id="PTHR34925">
    <property type="match status" value="1"/>
</dbReference>
<sequence>MAELANYNIPSIVNPVVTLKTIEFALPVNLPGNVKEEVLKLHQGAGGFLIKQKPKANRVYILQGGGSTEKRIEALLFILSHVEHEGKPLFDAKYALPFPLKYLLFLNKKVTAEATADDIKAIDELKLSLFSTKPEKPDVSKFDKNTKVLTAAEAVTLVTLFDGDLALLQDIKEDENQDKKVFELHLPGLVYVGMKYLGINQYEITFTDLGGELTANAVFSLVFENALATIKARECVICNYSDADPVEKPAFLSHFPADIQNDIYFVAVPDETTEEDDVATTNVYIFSNKFNDEVFGKIKSACEGYFNEIKLMTCKQCQCFYAPGGKHEECFEFYHKGKQIPFESGEMEEVDEDEDGEPITLVNYSCCGENIKGEPPMQCGKKSRGNHIPDQGKEISKCDIKKGHGLD</sequence>
<dbReference type="VEuPathDB" id="TrichDB:TRFO_01021"/>
<reference evidence="2" key="1">
    <citation type="submission" date="2016-10" db="EMBL/GenBank/DDBJ databases">
        <authorList>
            <person name="Benchimol M."/>
            <person name="Almeida L.G."/>
            <person name="Vasconcelos A.T."/>
            <person name="Perreira-Neves A."/>
            <person name="Rosa I.A."/>
            <person name="Tasca T."/>
            <person name="Bogo M.R."/>
            <person name="de Souza W."/>
        </authorList>
    </citation>
    <scope>NUCLEOTIDE SEQUENCE [LARGE SCALE GENOMIC DNA]</scope>
    <source>
        <strain evidence="2">K</strain>
    </source>
</reference>
<dbReference type="PANTHER" id="PTHR34925:SF2">
    <property type="entry name" value="PAZ DOMAIN-CONTAINING PROTEIN"/>
    <property type="match status" value="1"/>
</dbReference>
<dbReference type="OrthoDB" id="10609108at2759"/>
<name>A0A1J4L2H1_9EUKA</name>
<organism evidence="2 3">
    <name type="scientific">Tritrichomonas foetus</name>
    <dbReference type="NCBI Taxonomy" id="1144522"/>
    <lineage>
        <taxon>Eukaryota</taxon>
        <taxon>Metamonada</taxon>
        <taxon>Parabasalia</taxon>
        <taxon>Tritrichomonadida</taxon>
        <taxon>Tritrichomonadidae</taxon>
        <taxon>Tritrichomonas</taxon>
    </lineage>
</organism>
<dbReference type="GeneID" id="94824564"/>
<feature type="region of interest" description="Disordered" evidence="1">
    <location>
        <begin position="374"/>
        <end position="407"/>
    </location>
</feature>
<feature type="compositionally biased region" description="Basic and acidic residues" evidence="1">
    <location>
        <begin position="390"/>
        <end position="407"/>
    </location>
</feature>
<dbReference type="RefSeq" id="XP_068370841.1">
    <property type="nucleotide sequence ID" value="XM_068489860.1"/>
</dbReference>
<proteinExistence type="predicted"/>
<dbReference type="EMBL" id="MLAK01000001">
    <property type="protein sequence ID" value="OHT17705.1"/>
    <property type="molecule type" value="Genomic_DNA"/>
</dbReference>
<keyword evidence="3" id="KW-1185">Reference proteome</keyword>
<gene>
    <name evidence="2" type="ORF">TRFO_01021</name>
</gene>
<accession>A0A1J4L2H1</accession>